<accession>A0AAE9HS95</accession>
<sequence>MALYRQGKAAMDANGIVTGTGTNWQSALTLIRPGATILFLSSPIQMAVVNKVVSDTQINAISTNGAAVPSSDYAILLSDSLTVDGLAQDVAETLRYYQSQETVIAEAVDFFKDFDLSTLQELVEQAKEEAAASQQSASASQQSASASQQSASASQQAAAASQQAAAASQQAADDAEATRDEIQQIIDDSGEQSTLVVLAQPNGAKNIGRCSDIATLRTIEPTLPNQKIEVIKYASGYKPITGYFEYDQTDSTSVDDGGVCIVTAGGKRWKRIFDGAVNVAWFGIPSDGDITNAINKAISYAKPKRLGLVISAGQYKYTGSEMLEIDLGFISLVCHVGCASIDFSGVTSTYAINVYSSATYPAPLYRNTVNKLSGIECFGAKVAGKNGLLIGRPGGAQYYNGQCCIEHCSFHDFDYVVSCANSTWRYKFNECVITKGITSIFYAPAGLLDSGESITFNGGMVADASGAPIIIACDAFNLGLDGTSTLNTRVQITGNGATVSMSGMGNIENPGQSVWYPYVTCTGTGARFILSESTLTINQPLAQTQPIIYVGINAFIIFNVVKFPGNSYKFEQNSSDMVRAFVEGPGSVMCNACTSDIASGAGNIPVHRSLSPVYNSGFEQGNNTGWSINNAGSASQTAVVSAEYAKAGSYGMRMTSIAGLSIFATQQFNVKPGQYYMTSFWARVVNIGANGNAAGNINLSFYSQNGTQIAGPTANLPVNVADWAVYGSFIRGIVPPGAATAVISMRAYDGAVVDFDGVLINFI</sequence>
<protein>
    <submittedName>
        <fullName evidence="2">Depolymerase</fullName>
    </submittedName>
</protein>
<name>A0AAE9HS95_9CAUD</name>
<evidence type="ECO:0000313" key="3">
    <source>
        <dbReference type="Proteomes" id="UP000831358"/>
    </source>
</evidence>
<dbReference type="Gene3D" id="2.60.120.260">
    <property type="entry name" value="Galactose-binding domain-like"/>
    <property type="match status" value="1"/>
</dbReference>
<evidence type="ECO:0000256" key="1">
    <source>
        <dbReference type="SAM" id="MobiDB-lite"/>
    </source>
</evidence>
<dbReference type="EMBL" id="OM938991">
    <property type="protein sequence ID" value="UPW42650.1"/>
    <property type="molecule type" value="Genomic_DNA"/>
</dbReference>
<dbReference type="InterPro" id="IPR008979">
    <property type="entry name" value="Galactose-bd-like_sf"/>
</dbReference>
<dbReference type="SUPFAM" id="SSF49785">
    <property type="entry name" value="Galactose-binding domain-like"/>
    <property type="match status" value="1"/>
</dbReference>
<feature type="region of interest" description="Disordered" evidence="1">
    <location>
        <begin position="133"/>
        <end position="155"/>
    </location>
</feature>
<dbReference type="Proteomes" id="UP000831358">
    <property type="component" value="Segment"/>
</dbReference>
<proteinExistence type="predicted"/>
<reference evidence="2 3" key="1">
    <citation type="submission" date="2022-03" db="EMBL/GenBank/DDBJ databases">
        <title>Multi-receptor targeting by Klebsiella pneumoniae phages.</title>
        <authorList>
            <person name="Dunstan R.A."/>
            <person name="Pickard D."/>
            <person name="Lithgow T."/>
            <person name="Dougan G."/>
        </authorList>
    </citation>
    <scope>NUCLEOTIDE SEQUENCE [LARGE SCALE GENOMIC DNA]</scope>
</reference>
<gene>
    <name evidence="2" type="ORF">NPat_gp22</name>
</gene>
<keyword evidence="3" id="KW-1185">Reference proteome</keyword>
<evidence type="ECO:0000313" key="2">
    <source>
        <dbReference type="EMBL" id="UPW42650.1"/>
    </source>
</evidence>
<organism evidence="2 3">
    <name type="scientific">Klebsiella phage NPat</name>
    <dbReference type="NCBI Taxonomy" id="2935708"/>
    <lineage>
        <taxon>Viruses</taxon>
        <taxon>Duplodnaviria</taxon>
        <taxon>Heunggongvirae</taxon>
        <taxon>Uroviricota</taxon>
        <taxon>Caudoviricetes</taxon>
        <taxon>Drexlerviridae</taxon>
        <taxon>Webervirus</taxon>
        <taxon>Webervirus NPat</taxon>
    </lineage>
</organism>